<dbReference type="PANTHER" id="PTHR46696">
    <property type="entry name" value="P450, PUTATIVE (EUROFUNG)-RELATED"/>
    <property type="match status" value="1"/>
</dbReference>
<comment type="similarity">
    <text evidence="1 2">Belongs to the cytochrome P450 family.</text>
</comment>
<dbReference type="SUPFAM" id="SSF48264">
    <property type="entry name" value="Cytochrome P450"/>
    <property type="match status" value="1"/>
</dbReference>
<dbReference type="EMBL" id="BMHK01000059">
    <property type="protein sequence ID" value="GGC16163.1"/>
    <property type="molecule type" value="Genomic_DNA"/>
</dbReference>
<name>A0A916X7B4_9SPHN</name>
<keyword evidence="2" id="KW-0408">Iron</keyword>
<evidence type="ECO:0000256" key="1">
    <source>
        <dbReference type="ARBA" id="ARBA00010617"/>
    </source>
</evidence>
<dbReference type="GO" id="GO:0016705">
    <property type="term" value="F:oxidoreductase activity, acting on paired donors, with incorporation or reduction of molecular oxygen"/>
    <property type="evidence" value="ECO:0007669"/>
    <property type="project" value="InterPro"/>
</dbReference>
<dbReference type="GO" id="GO:0005506">
    <property type="term" value="F:iron ion binding"/>
    <property type="evidence" value="ECO:0007669"/>
    <property type="project" value="InterPro"/>
</dbReference>
<dbReference type="PANTHER" id="PTHR46696:SF6">
    <property type="entry name" value="P450, PUTATIVE (EUROFUNG)-RELATED"/>
    <property type="match status" value="1"/>
</dbReference>
<dbReference type="InterPro" id="IPR001128">
    <property type="entry name" value="Cyt_P450"/>
</dbReference>
<organism evidence="3 4">
    <name type="scientific">Novosphingobium endophyticum</name>
    <dbReference type="NCBI Taxonomy" id="1955250"/>
    <lineage>
        <taxon>Bacteria</taxon>
        <taxon>Pseudomonadati</taxon>
        <taxon>Pseudomonadota</taxon>
        <taxon>Alphaproteobacteria</taxon>
        <taxon>Sphingomonadales</taxon>
        <taxon>Sphingomonadaceae</taxon>
        <taxon>Novosphingobium</taxon>
    </lineage>
</organism>
<proteinExistence type="inferred from homology"/>
<dbReference type="AlphaFoldDB" id="A0A916X7B4"/>
<dbReference type="PROSITE" id="PS00086">
    <property type="entry name" value="CYTOCHROME_P450"/>
    <property type="match status" value="1"/>
</dbReference>
<keyword evidence="2" id="KW-0479">Metal-binding</keyword>
<reference evidence="3" key="1">
    <citation type="journal article" date="2014" name="Int. J. Syst. Evol. Microbiol.">
        <title>Complete genome sequence of Corynebacterium casei LMG S-19264T (=DSM 44701T), isolated from a smear-ripened cheese.</title>
        <authorList>
            <consortium name="US DOE Joint Genome Institute (JGI-PGF)"/>
            <person name="Walter F."/>
            <person name="Albersmeier A."/>
            <person name="Kalinowski J."/>
            <person name="Ruckert C."/>
        </authorList>
    </citation>
    <scope>NUCLEOTIDE SEQUENCE</scope>
    <source>
        <strain evidence="3">CGMCC 1.15095</strain>
    </source>
</reference>
<dbReference type="PRINTS" id="PR00385">
    <property type="entry name" value="P450"/>
</dbReference>
<keyword evidence="2" id="KW-0560">Oxidoreductase</keyword>
<accession>A0A916X7B4</accession>
<evidence type="ECO:0000256" key="2">
    <source>
        <dbReference type="RuleBase" id="RU000461"/>
    </source>
</evidence>
<dbReference type="Proteomes" id="UP000608154">
    <property type="component" value="Unassembled WGS sequence"/>
</dbReference>
<dbReference type="InterPro" id="IPR036396">
    <property type="entry name" value="Cyt_P450_sf"/>
</dbReference>
<protein>
    <submittedName>
        <fullName evidence="3">Cytochrome P450</fullName>
    </submittedName>
</protein>
<keyword evidence="4" id="KW-1185">Reference proteome</keyword>
<dbReference type="Pfam" id="PF00067">
    <property type="entry name" value="p450"/>
    <property type="match status" value="1"/>
</dbReference>
<reference evidence="3" key="2">
    <citation type="submission" date="2020-09" db="EMBL/GenBank/DDBJ databases">
        <authorList>
            <person name="Sun Q."/>
            <person name="Zhou Y."/>
        </authorList>
    </citation>
    <scope>NUCLEOTIDE SEQUENCE</scope>
    <source>
        <strain evidence="3">CGMCC 1.15095</strain>
    </source>
</reference>
<dbReference type="InterPro" id="IPR002397">
    <property type="entry name" value="Cyt_P450_B"/>
</dbReference>
<dbReference type="PRINTS" id="PR00359">
    <property type="entry name" value="BP450"/>
</dbReference>
<dbReference type="InterPro" id="IPR017972">
    <property type="entry name" value="Cyt_P450_CS"/>
</dbReference>
<keyword evidence="2" id="KW-0349">Heme</keyword>
<dbReference type="GO" id="GO:0020037">
    <property type="term" value="F:heme binding"/>
    <property type="evidence" value="ECO:0007669"/>
    <property type="project" value="InterPro"/>
</dbReference>
<keyword evidence="2" id="KW-0503">Monooxygenase</keyword>
<sequence>MGEIMADQLQPAKVFPPETSKDPSAFVTTDECYEAYNELRNCPVQHADAMGGFYWVTRYGDVASAVRDGKTFSSAVKGVLLPADPDAPRIFALEQEAPEHMAAKRLYMEAFSPKRLVALEPRLVTIANDLIDKFAAKGECDLIADFAHPFPVLGVCSAIGVKHVSIERIKTVSSEFGKSPERRQEVIMELGGLVLEELIRRRAAPSDDYLSKIANAELNGRKLNDDELARFMVGFFTAGHETTTSTLGSLLFHSLQRPDLIKRMLEDQAFLAAAIEEATRLNPPFHAFHRTTTTETEIGGMTVPQDATVRLCYASANRDPEVYERPDEFDPDREAKPHFGFGGGRHFCAGAPLARFEMAIAFRVLLLRLPDIRLSSDNMEYLYKDGVFATPVSLEAKFTPSH</sequence>
<evidence type="ECO:0000313" key="3">
    <source>
        <dbReference type="EMBL" id="GGC16163.1"/>
    </source>
</evidence>
<dbReference type="GO" id="GO:0004497">
    <property type="term" value="F:monooxygenase activity"/>
    <property type="evidence" value="ECO:0007669"/>
    <property type="project" value="UniProtKB-KW"/>
</dbReference>
<evidence type="ECO:0000313" key="4">
    <source>
        <dbReference type="Proteomes" id="UP000608154"/>
    </source>
</evidence>
<comment type="caution">
    <text evidence="3">The sequence shown here is derived from an EMBL/GenBank/DDBJ whole genome shotgun (WGS) entry which is preliminary data.</text>
</comment>
<gene>
    <name evidence="3" type="ORF">GCM10011494_38830</name>
</gene>
<dbReference type="Gene3D" id="1.10.630.10">
    <property type="entry name" value="Cytochrome P450"/>
    <property type="match status" value="1"/>
</dbReference>